<accession>A0A8K0CHY1</accession>
<feature type="domain" description="Ubiquitin-like" evidence="6">
    <location>
        <begin position="1"/>
        <end position="70"/>
    </location>
</feature>
<dbReference type="InterPro" id="IPR021109">
    <property type="entry name" value="Peptidase_aspartic_dom_sf"/>
</dbReference>
<dbReference type="Proteomes" id="UP000801492">
    <property type="component" value="Unassembled WGS sequence"/>
</dbReference>
<keyword evidence="4" id="KW-0378">Hydrolase</keyword>
<dbReference type="InterPro" id="IPR057273">
    <property type="entry name" value="Ddi1/2_HDD"/>
</dbReference>
<dbReference type="EMBL" id="VTPC01090216">
    <property type="protein sequence ID" value="KAF2884185.1"/>
    <property type="molecule type" value="Genomic_DNA"/>
</dbReference>
<evidence type="ECO:0000256" key="2">
    <source>
        <dbReference type="ARBA" id="ARBA00022670"/>
    </source>
</evidence>
<feature type="domain" description="Peptidase A2" evidence="7">
    <location>
        <begin position="230"/>
        <end position="309"/>
    </location>
</feature>
<dbReference type="GO" id="GO:0006508">
    <property type="term" value="P:proteolysis"/>
    <property type="evidence" value="ECO:0007669"/>
    <property type="project" value="UniProtKB-KW"/>
</dbReference>
<evidence type="ECO:0000259" key="7">
    <source>
        <dbReference type="PROSITE" id="PS50175"/>
    </source>
</evidence>
<dbReference type="Gene3D" id="2.40.70.10">
    <property type="entry name" value="Acid Proteases"/>
    <property type="match status" value="1"/>
</dbReference>
<dbReference type="GO" id="GO:0004190">
    <property type="term" value="F:aspartic-type endopeptidase activity"/>
    <property type="evidence" value="ECO:0007669"/>
    <property type="project" value="UniProtKB-KW"/>
</dbReference>
<feature type="compositionally biased region" description="Basic residues" evidence="5">
    <location>
        <begin position="385"/>
        <end position="394"/>
    </location>
</feature>
<evidence type="ECO:0000256" key="5">
    <source>
        <dbReference type="SAM" id="MobiDB-lite"/>
    </source>
</evidence>
<dbReference type="Gene3D" id="3.10.20.90">
    <property type="entry name" value="Phosphatidylinositol 3-kinase Catalytic Subunit, Chain A, domain 1"/>
    <property type="match status" value="1"/>
</dbReference>
<dbReference type="Pfam" id="PF24669">
    <property type="entry name" value="Ddi2_HDD"/>
    <property type="match status" value="1"/>
</dbReference>
<dbReference type="OrthoDB" id="1047367at2759"/>
<evidence type="ECO:0008006" key="10">
    <source>
        <dbReference type="Google" id="ProtNLM"/>
    </source>
</evidence>
<evidence type="ECO:0000259" key="6">
    <source>
        <dbReference type="PROSITE" id="PS50053"/>
    </source>
</evidence>
<dbReference type="FunFam" id="2.40.70.10:FF:000005">
    <property type="entry name" value="DNA damage inducible 1 homolog 2"/>
    <property type="match status" value="1"/>
</dbReference>
<dbReference type="CDD" id="cd05479">
    <property type="entry name" value="RP_DDI"/>
    <property type="match status" value="1"/>
</dbReference>
<feature type="compositionally biased region" description="Basic and acidic residues" evidence="5">
    <location>
        <begin position="361"/>
        <end position="384"/>
    </location>
</feature>
<sequence>MKVTVTTMSDYIFVLDVSEDLELENFKAFCEVESGFPAHEILISFNGRPLLDDKKSLKNLGIRDGDVVIMQHMYSSDSQTSTEHVPNLDFSGIQIPESSRRVVAAHQGPGQRSVEDDPVLIRDMFLANPDQLALLKQNNPRLADALLSGNIDTFATVLREQVQARQERDQQRLRMMNAHPFDTEAQRLIAEEIRQKNIEANMEAAMEYNPETFGTVTMLYINCRVNGVPVKAFIDSGAQTTIMSSNCAERCNIMRLVDTRWAGIAKGVGVQRIIGRIHMVQIQIESDYLTTSFSVLEEQPMDMLLGLDMLKRHQCCIDLRKNVLRIGTTGTETPFLSERDLPECARLSSISEDDLVQQSRRQAEERDLQEAIRNSRETSRDSRSRQHARHKSHHSPPSPSSSSRPSASHSPRSSHNGSSYSERSKRYRSRDY</sequence>
<feature type="region of interest" description="Disordered" evidence="5">
    <location>
        <begin position="352"/>
        <end position="432"/>
    </location>
</feature>
<dbReference type="PANTHER" id="PTHR15397:SF3">
    <property type="entry name" value="DNA DAMAGE INDUCIBLE 1 HOMOLOG 2"/>
    <property type="match status" value="1"/>
</dbReference>
<dbReference type="InterPro" id="IPR000626">
    <property type="entry name" value="Ubiquitin-like_dom"/>
</dbReference>
<evidence type="ECO:0000256" key="4">
    <source>
        <dbReference type="ARBA" id="ARBA00022801"/>
    </source>
</evidence>
<dbReference type="InterPro" id="IPR019103">
    <property type="entry name" value="Peptidase_aspartic_DDI1-type"/>
</dbReference>
<dbReference type="Pfam" id="PF09668">
    <property type="entry name" value="Asp_protease"/>
    <property type="match status" value="1"/>
</dbReference>
<dbReference type="InterPro" id="IPR029071">
    <property type="entry name" value="Ubiquitin-like_domsf"/>
</dbReference>
<keyword evidence="9" id="KW-1185">Reference proteome</keyword>
<organism evidence="8 9">
    <name type="scientific">Ignelater luminosus</name>
    <name type="common">Cucubano</name>
    <name type="synonym">Pyrophorus luminosus</name>
    <dbReference type="NCBI Taxonomy" id="2038154"/>
    <lineage>
        <taxon>Eukaryota</taxon>
        <taxon>Metazoa</taxon>
        <taxon>Ecdysozoa</taxon>
        <taxon>Arthropoda</taxon>
        <taxon>Hexapoda</taxon>
        <taxon>Insecta</taxon>
        <taxon>Pterygota</taxon>
        <taxon>Neoptera</taxon>
        <taxon>Endopterygota</taxon>
        <taxon>Coleoptera</taxon>
        <taxon>Polyphaga</taxon>
        <taxon>Elateriformia</taxon>
        <taxon>Elateroidea</taxon>
        <taxon>Elateridae</taxon>
        <taxon>Agrypninae</taxon>
        <taxon>Pyrophorini</taxon>
        <taxon>Ignelater</taxon>
    </lineage>
</organism>
<evidence type="ECO:0000256" key="3">
    <source>
        <dbReference type="ARBA" id="ARBA00022750"/>
    </source>
</evidence>
<comment type="caution">
    <text evidence="8">The sequence shown here is derived from an EMBL/GenBank/DDBJ whole genome shotgun (WGS) entry which is preliminary data.</text>
</comment>
<gene>
    <name evidence="8" type="ORF">ILUMI_21967</name>
</gene>
<dbReference type="InterPro" id="IPR001995">
    <property type="entry name" value="Peptidase_A2_cat"/>
</dbReference>
<evidence type="ECO:0000256" key="1">
    <source>
        <dbReference type="ARBA" id="ARBA00009136"/>
    </source>
</evidence>
<dbReference type="InterPro" id="IPR033882">
    <property type="entry name" value="DDI1_N"/>
</dbReference>
<dbReference type="PROSITE" id="PS50175">
    <property type="entry name" value="ASP_PROT_RETROV"/>
    <property type="match status" value="1"/>
</dbReference>
<dbReference type="AlphaFoldDB" id="A0A8K0CHY1"/>
<dbReference type="CDD" id="cd01796">
    <property type="entry name" value="Ubl_Ddi1_like"/>
    <property type="match status" value="1"/>
</dbReference>
<keyword evidence="3" id="KW-0064">Aspartyl protease</keyword>
<comment type="similarity">
    <text evidence="1">Belongs to the DDI1 family.</text>
</comment>
<name>A0A8K0CHY1_IGNLU</name>
<feature type="compositionally biased region" description="Low complexity" evidence="5">
    <location>
        <begin position="400"/>
        <end position="421"/>
    </location>
</feature>
<proteinExistence type="inferred from homology"/>
<protein>
    <recommendedName>
        <fullName evidence="10">Protein DDI1 homolog 2</fullName>
    </recommendedName>
</protein>
<dbReference type="SUPFAM" id="SSF54236">
    <property type="entry name" value="Ubiquitin-like"/>
    <property type="match status" value="1"/>
</dbReference>
<evidence type="ECO:0000313" key="8">
    <source>
        <dbReference type="EMBL" id="KAF2884185.1"/>
    </source>
</evidence>
<keyword evidence="2" id="KW-0645">Protease</keyword>
<evidence type="ECO:0000313" key="9">
    <source>
        <dbReference type="Proteomes" id="UP000801492"/>
    </source>
</evidence>
<dbReference type="SUPFAM" id="SSF50630">
    <property type="entry name" value="Acid proteases"/>
    <property type="match status" value="1"/>
</dbReference>
<dbReference type="PROSITE" id="PS50053">
    <property type="entry name" value="UBIQUITIN_2"/>
    <property type="match status" value="1"/>
</dbReference>
<dbReference type="PANTHER" id="PTHR15397">
    <property type="entry name" value="SODIUM-GLUCOSE COTRANSPORTER REGULATORY PROTEIN -RELATED"/>
    <property type="match status" value="1"/>
</dbReference>
<dbReference type="Pfam" id="PF00240">
    <property type="entry name" value="ubiquitin"/>
    <property type="match status" value="1"/>
</dbReference>
<reference evidence="8" key="1">
    <citation type="submission" date="2019-08" db="EMBL/GenBank/DDBJ databases">
        <title>The genome of the North American firefly Photinus pyralis.</title>
        <authorList>
            <consortium name="Photinus pyralis genome working group"/>
            <person name="Fallon T.R."/>
            <person name="Sander Lower S.E."/>
            <person name="Weng J.-K."/>
        </authorList>
    </citation>
    <scope>NUCLEOTIDE SEQUENCE</scope>
    <source>
        <strain evidence="8">TRF0915ILg1</strain>
        <tissue evidence="8">Whole body</tissue>
    </source>
</reference>